<dbReference type="Proteomes" id="UP000823561">
    <property type="component" value="Chromosome 15"/>
</dbReference>
<comment type="caution">
    <text evidence="14">The sequence shown here is derived from an EMBL/GenBank/DDBJ whole genome shotgun (WGS) entry which is preliminary data.</text>
</comment>
<evidence type="ECO:0000256" key="9">
    <source>
        <dbReference type="ARBA" id="ARBA00023180"/>
    </source>
</evidence>
<sequence>MATTPICAQLLGLSAAILSLLRPYGCEVVTRYAEVGGRVSLDCEIDHHFRYLYWQKKTELSAMFVNGLTNANELTILPEYINRSRVYEKNGTLELWDLKLSDTMHYTCDKVPEGGMASTLCTYHLIVTAEYTQPVLTTHSSDDGHLNVTCSSWGGSPRDDPQWRVFGEPNSTGLWKPMSAALQDPTDLYWNVTSTLTLICTQKLRISCAIGNVTSEELEICTQLFPFPLNVIVAIGVVAVLALGMLLCGIAQLLKRFCRDSNGQRARVEEMPLRTTPDPASSEETSFSSHVEGPREPV</sequence>
<evidence type="ECO:0000256" key="13">
    <source>
        <dbReference type="SAM" id="SignalP"/>
    </source>
</evidence>
<evidence type="ECO:0000256" key="1">
    <source>
        <dbReference type="ARBA" id="ARBA00004251"/>
    </source>
</evidence>
<keyword evidence="8" id="KW-0675">Receptor</keyword>
<evidence type="ECO:0000256" key="5">
    <source>
        <dbReference type="ARBA" id="ARBA00022989"/>
    </source>
</evidence>
<feature type="transmembrane region" description="Helical" evidence="12">
    <location>
        <begin position="231"/>
        <end position="254"/>
    </location>
</feature>
<dbReference type="PANTHER" id="PTHR25466">
    <property type="entry name" value="T-LYMPHOCYTE ACTIVATION ANTIGEN"/>
    <property type="match status" value="1"/>
</dbReference>
<keyword evidence="2" id="KW-1003">Cell membrane</keyword>
<evidence type="ECO:0000256" key="2">
    <source>
        <dbReference type="ARBA" id="ARBA00022475"/>
    </source>
</evidence>
<dbReference type="InterPro" id="IPR036179">
    <property type="entry name" value="Ig-like_dom_sf"/>
</dbReference>
<dbReference type="GO" id="GO:0042102">
    <property type="term" value="P:positive regulation of T cell proliferation"/>
    <property type="evidence" value="ECO:0007669"/>
    <property type="project" value="TreeGrafter"/>
</dbReference>
<keyword evidence="9" id="KW-0325">Glycoprotein</keyword>
<dbReference type="GO" id="GO:0007166">
    <property type="term" value="P:cell surface receptor signaling pathway"/>
    <property type="evidence" value="ECO:0007669"/>
    <property type="project" value="TreeGrafter"/>
</dbReference>
<feature type="signal peptide" evidence="13">
    <location>
        <begin position="1"/>
        <end position="26"/>
    </location>
</feature>
<keyword evidence="4 13" id="KW-0732">Signal</keyword>
<keyword evidence="3 12" id="KW-0812">Transmembrane</keyword>
<dbReference type="GO" id="GO:0031295">
    <property type="term" value="P:T cell costimulation"/>
    <property type="evidence" value="ECO:0007669"/>
    <property type="project" value="TreeGrafter"/>
</dbReference>
<gene>
    <name evidence="14" type="ORF">AALO_G00200470</name>
</gene>
<protein>
    <recommendedName>
        <fullName evidence="16">Ig-like domain-containing protein</fullName>
    </recommendedName>
</protein>
<keyword evidence="5 12" id="KW-1133">Transmembrane helix</keyword>
<dbReference type="Gene3D" id="2.60.40.10">
    <property type="entry name" value="Immunoglobulins"/>
    <property type="match status" value="2"/>
</dbReference>
<evidence type="ECO:0000256" key="3">
    <source>
        <dbReference type="ARBA" id="ARBA00022692"/>
    </source>
</evidence>
<dbReference type="SUPFAM" id="SSF48726">
    <property type="entry name" value="Immunoglobulin"/>
    <property type="match status" value="1"/>
</dbReference>
<keyword evidence="10" id="KW-0393">Immunoglobulin domain</keyword>
<evidence type="ECO:0000256" key="6">
    <source>
        <dbReference type="ARBA" id="ARBA00023136"/>
    </source>
</evidence>
<dbReference type="EMBL" id="JADWDJ010000015">
    <property type="protein sequence ID" value="KAG5269299.1"/>
    <property type="molecule type" value="Genomic_DNA"/>
</dbReference>
<dbReference type="InterPro" id="IPR013783">
    <property type="entry name" value="Ig-like_fold"/>
</dbReference>
<evidence type="ECO:0000256" key="12">
    <source>
        <dbReference type="SAM" id="Phobius"/>
    </source>
</evidence>
<evidence type="ECO:0000313" key="14">
    <source>
        <dbReference type="EMBL" id="KAG5269299.1"/>
    </source>
</evidence>
<feature type="region of interest" description="Disordered" evidence="11">
    <location>
        <begin position="268"/>
        <end position="298"/>
    </location>
</feature>
<evidence type="ECO:0000313" key="15">
    <source>
        <dbReference type="Proteomes" id="UP000823561"/>
    </source>
</evidence>
<comment type="subcellular location">
    <subcellularLocation>
        <location evidence="1">Cell membrane</location>
        <topology evidence="1">Single-pass type I membrane protein</topology>
    </subcellularLocation>
</comment>
<dbReference type="AlphaFoldDB" id="A0AAV6G2E9"/>
<evidence type="ECO:0000256" key="11">
    <source>
        <dbReference type="SAM" id="MobiDB-lite"/>
    </source>
</evidence>
<dbReference type="GO" id="GO:0009897">
    <property type="term" value="C:external side of plasma membrane"/>
    <property type="evidence" value="ECO:0007669"/>
    <property type="project" value="TreeGrafter"/>
</dbReference>
<keyword evidence="7" id="KW-1015">Disulfide bond</keyword>
<organism evidence="14 15">
    <name type="scientific">Alosa alosa</name>
    <name type="common">allis shad</name>
    <dbReference type="NCBI Taxonomy" id="278164"/>
    <lineage>
        <taxon>Eukaryota</taxon>
        <taxon>Metazoa</taxon>
        <taxon>Chordata</taxon>
        <taxon>Craniata</taxon>
        <taxon>Vertebrata</taxon>
        <taxon>Euteleostomi</taxon>
        <taxon>Actinopterygii</taxon>
        <taxon>Neopterygii</taxon>
        <taxon>Teleostei</taxon>
        <taxon>Clupei</taxon>
        <taxon>Clupeiformes</taxon>
        <taxon>Clupeoidei</taxon>
        <taxon>Clupeidae</taxon>
        <taxon>Alosa</taxon>
    </lineage>
</organism>
<keyword evidence="15" id="KW-1185">Reference proteome</keyword>
<keyword evidence="6 12" id="KW-0472">Membrane</keyword>
<dbReference type="GO" id="GO:0006955">
    <property type="term" value="P:immune response"/>
    <property type="evidence" value="ECO:0007669"/>
    <property type="project" value="TreeGrafter"/>
</dbReference>
<proteinExistence type="predicted"/>
<name>A0AAV6G2E9_9TELE</name>
<dbReference type="GO" id="GO:0071222">
    <property type="term" value="P:cellular response to lipopolysaccharide"/>
    <property type="evidence" value="ECO:0007669"/>
    <property type="project" value="TreeGrafter"/>
</dbReference>
<evidence type="ECO:0000256" key="4">
    <source>
        <dbReference type="ARBA" id="ARBA00022729"/>
    </source>
</evidence>
<evidence type="ECO:0000256" key="10">
    <source>
        <dbReference type="ARBA" id="ARBA00023319"/>
    </source>
</evidence>
<evidence type="ECO:0000256" key="7">
    <source>
        <dbReference type="ARBA" id="ARBA00023157"/>
    </source>
</evidence>
<feature type="compositionally biased region" description="Polar residues" evidence="11">
    <location>
        <begin position="278"/>
        <end position="289"/>
    </location>
</feature>
<dbReference type="PANTHER" id="PTHR25466:SF2">
    <property type="entry name" value="T-LYMPHOCYTE ACTIVATION ANTIGEN CD86"/>
    <property type="match status" value="1"/>
</dbReference>
<reference evidence="14" key="1">
    <citation type="submission" date="2020-10" db="EMBL/GenBank/DDBJ databases">
        <title>Chromosome-scale genome assembly of the Allis shad, Alosa alosa.</title>
        <authorList>
            <person name="Margot Z."/>
            <person name="Christophe K."/>
            <person name="Cabau C."/>
            <person name="Louis A."/>
            <person name="Berthelot C."/>
            <person name="Parey E."/>
            <person name="Roest Crollius H."/>
            <person name="Montfort J."/>
            <person name="Robinson-Rechavi M."/>
            <person name="Bucao C."/>
            <person name="Bouchez O."/>
            <person name="Gislard M."/>
            <person name="Lluch J."/>
            <person name="Milhes M."/>
            <person name="Lampietro C."/>
            <person name="Lopez Roques C."/>
            <person name="Donnadieu C."/>
            <person name="Braasch I."/>
            <person name="Desvignes T."/>
            <person name="Postlethwait J."/>
            <person name="Bobe J."/>
            <person name="Guiguen Y."/>
        </authorList>
    </citation>
    <scope>NUCLEOTIDE SEQUENCE</scope>
    <source>
        <strain evidence="14">M-15738</strain>
        <tissue evidence="14">Blood</tissue>
    </source>
</reference>
<accession>A0AAV6G2E9</accession>
<dbReference type="InterPro" id="IPR051713">
    <property type="entry name" value="T-cell_Activation_Regulation"/>
</dbReference>
<feature type="chain" id="PRO_5043663839" description="Ig-like domain-containing protein" evidence="13">
    <location>
        <begin position="27"/>
        <end position="298"/>
    </location>
</feature>
<evidence type="ECO:0008006" key="16">
    <source>
        <dbReference type="Google" id="ProtNLM"/>
    </source>
</evidence>
<dbReference type="GO" id="GO:0042130">
    <property type="term" value="P:negative regulation of T cell proliferation"/>
    <property type="evidence" value="ECO:0007669"/>
    <property type="project" value="TreeGrafter"/>
</dbReference>
<evidence type="ECO:0000256" key="8">
    <source>
        <dbReference type="ARBA" id="ARBA00023170"/>
    </source>
</evidence>